<dbReference type="OrthoDB" id="9770329at2"/>
<organism evidence="7 8">
    <name type="scientific">Hyphococcus luteus</name>
    <dbReference type="NCBI Taxonomy" id="2058213"/>
    <lineage>
        <taxon>Bacteria</taxon>
        <taxon>Pseudomonadati</taxon>
        <taxon>Pseudomonadota</taxon>
        <taxon>Alphaproteobacteria</taxon>
        <taxon>Parvularculales</taxon>
        <taxon>Parvularculaceae</taxon>
        <taxon>Hyphococcus</taxon>
    </lineage>
</organism>
<feature type="transmembrane region" description="Helical" evidence="5">
    <location>
        <begin position="12"/>
        <end position="39"/>
    </location>
</feature>
<accession>A0A2S7K4N6</accession>
<dbReference type="GO" id="GO:0016020">
    <property type="term" value="C:membrane"/>
    <property type="evidence" value="ECO:0007669"/>
    <property type="project" value="UniProtKB-SubCell"/>
</dbReference>
<dbReference type="GO" id="GO:0016491">
    <property type="term" value="F:oxidoreductase activity"/>
    <property type="evidence" value="ECO:0007669"/>
    <property type="project" value="InterPro"/>
</dbReference>
<evidence type="ECO:0000256" key="5">
    <source>
        <dbReference type="SAM" id="Phobius"/>
    </source>
</evidence>
<sequence length="255" mass="29417">MNWVSEISPGELAFTYSALTAIIWARYFAVAGLFYWLLWGRPEEKVRATKLSPVRPTRKIVSFEIQMSLLSSLIYAAPGAIVIEAFKHGGTAIYTEMNGIGDWLWIPVSAFIYLAIHDAYFYWSHRAMHHPKLFRAMHLAHHRSRHPTPWAGFSFHPWESLISAWPLPLATFFIPIHVGTVFFLLIFMTVVSITNHAGWEILPRRMTHGTFGRHVISATHHDVHHTDYSANYGLYFRFWDKLMKTDKGFGKRTAT</sequence>
<reference evidence="7 8" key="1">
    <citation type="submission" date="2017-12" db="EMBL/GenBank/DDBJ databases">
        <authorList>
            <person name="Hurst M.R.H."/>
        </authorList>
    </citation>
    <scope>NUCLEOTIDE SEQUENCE [LARGE SCALE GENOMIC DNA]</scope>
    <source>
        <strain evidence="7 8">SY-3-19</strain>
    </source>
</reference>
<keyword evidence="4 5" id="KW-0472">Membrane</keyword>
<dbReference type="EMBL" id="PJCH01000007">
    <property type="protein sequence ID" value="PQA87459.1"/>
    <property type="molecule type" value="Genomic_DNA"/>
</dbReference>
<comment type="caution">
    <text evidence="7">The sequence shown here is derived from an EMBL/GenBank/DDBJ whole genome shotgun (WGS) entry which is preliminary data.</text>
</comment>
<keyword evidence="2 5" id="KW-0812">Transmembrane</keyword>
<keyword evidence="3 5" id="KW-1133">Transmembrane helix</keyword>
<evidence type="ECO:0000313" key="7">
    <source>
        <dbReference type="EMBL" id="PQA87459.1"/>
    </source>
</evidence>
<feature type="transmembrane region" description="Helical" evidence="5">
    <location>
        <begin position="60"/>
        <end position="83"/>
    </location>
</feature>
<name>A0A2S7K4N6_9PROT</name>
<proteinExistence type="predicted"/>
<dbReference type="InterPro" id="IPR006694">
    <property type="entry name" value="Fatty_acid_hydroxylase"/>
</dbReference>
<evidence type="ECO:0000259" key="6">
    <source>
        <dbReference type="Pfam" id="PF04116"/>
    </source>
</evidence>
<feature type="transmembrane region" description="Helical" evidence="5">
    <location>
        <begin position="103"/>
        <end position="123"/>
    </location>
</feature>
<feature type="transmembrane region" description="Helical" evidence="5">
    <location>
        <begin position="169"/>
        <end position="193"/>
    </location>
</feature>
<protein>
    <submittedName>
        <fullName evidence="7">Fatty acid hydroxylase</fullName>
    </submittedName>
</protein>
<dbReference type="GO" id="GO:0008610">
    <property type="term" value="P:lipid biosynthetic process"/>
    <property type="evidence" value="ECO:0007669"/>
    <property type="project" value="InterPro"/>
</dbReference>
<evidence type="ECO:0000256" key="3">
    <source>
        <dbReference type="ARBA" id="ARBA00022989"/>
    </source>
</evidence>
<feature type="domain" description="Fatty acid hydroxylase" evidence="6">
    <location>
        <begin position="111"/>
        <end position="245"/>
    </location>
</feature>
<dbReference type="AlphaFoldDB" id="A0A2S7K4N6"/>
<comment type="subcellular location">
    <subcellularLocation>
        <location evidence="1">Membrane</location>
    </subcellularLocation>
</comment>
<dbReference type="InterPro" id="IPR050307">
    <property type="entry name" value="Sterol_Desaturase_Related"/>
</dbReference>
<evidence type="ECO:0000256" key="2">
    <source>
        <dbReference type="ARBA" id="ARBA00022692"/>
    </source>
</evidence>
<dbReference type="GO" id="GO:0005506">
    <property type="term" value="F:iron ion binding"/>
    <property type="evidence" value="ECO:0007669"/>
    <property type="project" value="InterPro"/>
</dbReference>
<dbReference type="RefSeq" id="WP_104830276.1">
    <property type="nucleotide sequence ID" value="NZ_PJCH01000007.1"/>
</dbReference>
<dbReference type="PANTHER" id="PTHR11863">
    <property type="entry name" value="STEROL DESATURASE"/>
    <property type="match status" value="1"/>
</dbReference>
<evidence type="ECO:0000256" key="4">
    <source>
        <dbReference type="ARBA" id="ARBA00023136"/>
    </source>
</evidence>
<dbReference type="Proteomes" id="UP000239504">
    <property type="component" value="Unassembled WGS sequence"/>
</dbReference>
<evidence type="ECO:0000313" key="8">
    <source>
        <dbReference type="Proteomes" id="UP000239504"/>
    </source>
</evidence>
<keyword evidence="8" id="KW-1185">Reference proteome</keyword>
<evidence type="ECO:0000256" key="1">
    <source>
        <dbReference type="ARBA" id="ARBA00004370"/>
    </source>
</evidence>
<dbReference type="Pfam" id="PF04116">
    <property type="entry name" value="FA_hydroxylase"/>
    <property type="match status" value="1"/>
</dbReference>
<gene>
    <name evidence="7" type="ORF">CW354_11680</name>
</gene>